<accession>A0A931CJD4</accession>
<dbReference type="InterPro" id="IPR006764">
    <property type="entry name" value="SAM_dep_MeTrfase_SAV2177_type"/>
</dbReference>
<dbReference type="AlphaFoldDB" id="A0A931CJD4"/>
<organism evidence="1 2">
    <name type="scientific">Actinoplanes aureus</name>
    <dbReference type="NCBI Taxonomy" id="2792083"/>
    <lineage>
        <taxon>Bacteria</taxon>
        <taxon>Bacillati</taxon>
        <taxon>Actinomycetota</taxon>
        <taxon>Actinomycetes</taxon>
        <taxon>Micromonosporales</taxon>
        <taxon>Micromonosporaceae</taxon>
        <taxon>Actinoplanes</taxon>
    </lineage>
</organism>
<dbReference type="Gene3D" id="3.40.50.150">
    <property type="entry name" value="Vaccinia Virus protein VP39"/>
    <property type="match status" value="1"/>
</dbReference>
<dbReference type="GO" id="GO:0008168">
    <property type="term" value="F:methyltransferase activity"/>
    <property type="evidence" value="ECO:0007669"/>
    <property type="project" value="UniProtKB-KW"/>
</dbReference>
<name>A0A931CJD4_9ACTN</name>
<dbReference type="CDD" id="cd02440">
    <property type="entry name" value="AdoMet_MTases"/>
    <property type="match status" value="1"/>
</dbReference>
<dbReference type="InterPro" id="IPR029063">
    <property type="entry name" value="SAM-dependent_MTases_sf"/>
</dbReference>
<reference evidence="1" key="1">
    <citation type="submission" date="2020-11" db="EMBL/GenBank/DDBJ databases">
        <title>Isolation and identification of active actinomycetes.</title>
        <authorList>
            <person name="Sun X."/>
        </authorList>
    </citation>
    <scope>NUCLEOTIDE SEQUENCE</scope>
    <source>
        <strain evidence="1">NEAU-A11</strain>
    </source>
</reference>
<evidence type="ECO:0000313" key="1">
    <source>
        <dbReference type="EMBL" id="MBG0567258.1"/>
    </source>
</evidence>
<dbReference type="SUPFAM" id="SSF53335">
    <property type="entry name" value="S-adenosyl-L-methionine-dependent methyltransferases"/>
    <property type="match status" value="1"/>
</dbReference>
<proteinExistence type="predicted"/>
<sequence length="271" mass="28845">MVLGTGDCRGCAVIDVNQPSAARVYDYFLGGTHNFAVDRALAEQIAAMTPNIAETMRSNRLFLRRAVRYLAGQGIRQFLDIGSGIPTAGNVHEIVREAAPGASVVYVDIDPVAVEHSRDILAGVERTGVICADVRDVDRLLTESEELGLIDFDEPVAVLLAGVLHFVPDADGPASVVAALRDAVTTGSYLLISHATADGQPPEVIEAQKLSGRTATEIVLRTGAEITAYFDGFDLVEPGLVFIPRWRPDPGDEADGHPERVGAYAGVGIKN</sequence>
<gene>
    <name evidence="1" type="ORF">I4J89_38000</name>
</gene>
<dbReference type="GO" id="GO:0032259">
    <property type="term" value="P:methylation"/>
    <property type="evidence" value="ECO:0007669"/>
    <property type="project" value="UniProtKB-KW"/>
</dbReference>
<dbReference type="RefSeq" id="WP_196419036.1">
    <property type="nucleotide sequence ID" value="NZ_JADQTO010000026.1"/>
</dbReference>
<keyword evidence="2" id="KW-1185">Reference proteome</keyword>
<comment type="caution">
    <text evidence="1">The sequence shown here is derived from an EMBL/GenBank/DDBJ whole genome shotgun (WGS) entry which is preliminary data.</text>
</comment>
<dbReference type="Pfam" id="PF04672">
    <property type="entry name" value="Methyltransf_19"/>
    <property type="match status" value="1"/>
</dbReference>
<protein>
    <submittedName>
        <fullName evidence="1">SAM-dependent methyltransferase</fullName>
    </submittedName>
</protein>
<dbReference type="PIRSF" id="PIRSF017393">
    <property type="entry name" value="MTase_SAV2177"/>
    <property type="match status" value="1"/>
</dbReference>
<dbReference type="EMBL" id="JADQTO010000026">
    <property type="protein sequence ID" value="MBG0567258.1"/>
    <property type="molecule type" value="Genomic_DNA"/>
</dbReference>
<keyword evidence="1" id="KW-0489">Methyltransferase</keyword>
<evidence type="ECO:0000313" key="2">
    <source>
        <dbReference type="Proteomes" id="UP000598146"/>
    </source>
</evidence>
<dbReference type="Proteomes" id="UP000598146">
    <property type="component" value="Unassembled WGS sequence"/>
</dbReference>
<keyword evidence="1" id="KW-0808">Transferase</keyword>